<dbReference type="InterPro" id="IPR035906">
    <property type="entry name" value="MetI-like_sf"/>
</dbReference>
<dbReference type="PANTHER" id="PTHR30193">
    <property type="entry name" value="ABC TRANSPORTER PERMEASE PROTEIN"/>
    <property type="match status" value="1"/>
</dbReference>
<accession>A0A421NXF9</accession>
<evidence type="ECO:0000259" key="8">
    <source>
        <dbReference type="PROSITE" id="PS50928"/>
    </source>
</evidence>
<dbReference type="KEGG" id="psol:S284_02100"/>
<dbReference type="Gene3D" id="1.10.3720.10">
    <property type="entry name" value="MetI-like"/>
    <property type="match status" value="1"/>
</dbReference>
<feature type="transmembrane region" description="Helical" evidence="7">
    <location>
        <begin position="20"/>
        <end position="43"/>
    </location>
</feature>
<dbReference type="PANTHER" id="PTHR30193:SF37">
    <property type="entry name" value="INNER MEMBRANE ABC TRANSPORTER PERMEASE PROTEIN YCJO"/>
    <property type="match status" value="1"/>
</dbReference>
<evidence type="ECO:0000256" key="2">
    <source>
        <dbReference type="ARBA" id="ARBA00022448"/>
    </source>
</evidence>
<reference evidence="10" key="1">
    <citation type="submission" date="2016-11" db="EMBL/GenBank/DDBJ databases">
        <title>Genome sequence of Candidatus Phytoplasma solani strain SA-1.</title>
        <authorList>
            <person name="Haryono M."/>
            <person name="Samarzija I."/>
            <person name="Seruga Music M."/>
            <person name="Hogenhout S."/>
            <person name="Kuo C.-H."/>
        </authorList>
    </citation>
    <scope>NUCLEOTIDE SEQUENCE [LARGE SCALE GENOMIC DNA]</scope>
    <source>
        <strain evidence="10">SA-1</strain>
    </source>
</reference>
<name>A0A421NXF9_9MOLU</name>
<dbReference type="InterPro" id="IPR051393">
    <property type="entry name" value="ABC_transporter_permease"/>
</dbReference>
<dbReference type="CDD" id="cd06261">
    <property type="entry name" value="TM_PBP2"/>
    <property type="match status" value="1"/>
</dbReference>
<dbReference type="GO" id="GO:0005886">
    <property type="term" value="C:plasma membrane"/>
    <property type="evidence" value="ECO:0007669"/>
    <property type="project" value="UniProtKB-SubCell"/>
</dbReference>
<gene>
    <name evidence="9" type="primary">malF</name>
    <name evidence="9" type="ORF">PSSA1_v1c3170</name>
</gene>
<keyword evidence="10" id="KW-1185">Reference proteome</keyword>
<comment type="caution">
    <text evidence="9">The sequence shown here is derived from an EMBL/GenBank/DDBJ whole genome shotgun (WGS) entry which is preliminary data.</text>
</comment>
<evidence type="ECO:0000256" key="1">
    <source>
        <dbReference type="ARBA" id="ARBA00004651"/>
    </source>
</evidence>
<keyword evidence="5 7" id="KW-1133">Transmembrane helix</keyword>
<evidence type="ECO:0000256" key="5">
    <source>
        <dbReference type="ARBA" id="ARBA00022989"/>
    </source>
</evidence>
<dbReference type="InterPro" id="IPR000515">
    <property type="entry name" value="MetI-like"/>
</dbReference>
<comment type="subcellular location">
    <subcellularLocation>
        <location evidence="1 7">Cell membrane</location>
        <topology evidence="1 7">Multi-pass membrane protein</topology>
    </subcellularLocation>
</comment>
<dbReference type="RefSeq" id="WP_023161332.1">
    <property type="nucleotide sequence ID" value="NC_022588.1"/>
</dbReference>
<feature type="transmembrane region" description="Helical" evidence="7">
    <location>
        <begin position="80"/>
        <end position="104"/>
    </location>
</feature>
<keyword evidence="6 7" id="KW-0472">Membrane</keyword>
<keyword evidence="2 7" id="KW-0813">Transport</keyword>
<evidence type="ECO:0000256" key="4">
    <source>
        <dbReference type="ARBA" id="ARBA00022692"/>
    </source>
</evidence>
<evidence type="ECO:0000313" key="10">
    <source>
        <dbReference type="Proteomes" id="UP000283896"/>
    </source>
</evidence>
<keyword evidence="4 7" id="KW-0812">Transmembrane</keyword>
<keyword evidence="3" id="KW-1003">Cell membrane</keyword>
<feature type="transmembrane region" description="Helical" evidence="7">
    <location>
        <begin position="221"/>
        <end position="243"/>
    </location>
</feature>
<feature type="transmembrane region" description="Helical" evidence="7">
    <location>
        <begin position="177"/>
        <end position="200"/>
    </location>
</feature>
<evidence type="ECO:0000256" key="3">
    <source>
        <dbReference type="ARBA" id="ARBA00022475"/>
    </source>
</evidence>
<sequence>MSLLKKIFQNHRQHKHWYFLAPALVLLILFNFYPLIKIFYISLDNNYNKFSDYFSRSFGIKNYTTIFGDADFQDAFLNTVLLVFIAVPLSIFLSLMIAVALGNVYNRYFKNTLQTIFFLPYLTNSIIMGMVFALLFYHKTYPFKSTSEGLFNQLLTFFGISSQQDWINVAADYSHKMFVLIFCVVWKSLPFQIVIFTVSLQNIGKDYYNAARIDGASKKTIFKRITLPLLSPIIFYQLIIAMIQMLKEYETVVGVFGNNESKVNTIVGYIYNQISTDKIDSFARGAAATIILLLISVLFTVMNFFLSKRKLIRN</sequence>
<evidence type="ECO:0000313" key="9">
    <source>
        <dbReference type="EMBL" id="RMI88721.1"/>
    </source>
</evidence>
<dbReference type="AlphaFoldDB" id="A0A421NXF9"/>
<dbReference type="SUPFAM" id="SSF161098">
    <property type="entry name" value="MetI-like"/>
    <property type="match status" value="1"/>
</dbReference>
<dbReference type="GO" id="GO:0055085">
    <property type="term" value="P:transmembrane transport"/>
    <property type="evidence" value="ECO:0007669"/>
    <property type="project" value="InterPro"/>
</dbReference>
<dbReference type="EMBL" id="MPBG01000004">
    <property type="protein sequence ID" value="RMI88721.1"/>
    <property type="molecule type" value="Genomic_DNA"/>
</dbReference>
<feature type="domain" description="ABC transmembrane type-1" evidence="8">
    <location>
        <begin position="76"/>
        <end position="303"/>
    </location>
</feature>
<dbReference type="STRING" id="69896.S284_02100"/>
<feature type="transmembrane region" description="Helical" evidence="7">
    <location>
        <begin position="285"/>
        <end position="306"/>
    </location>
</feature>
<dbReference type="Pfam" id="PF00528">
    <property type="entry name" value="BPD_transp_1"/>
    <property type="match status" value="1"/>
</dbReference>
<evidence type="ECO:0000256" key="6">
    <source>
        <dbReference type="ARBA" id="ARBA00023136"/>
    </source>
</evidence>
<comment type="similarity">
    <text evidence="7">Belongs to the binding-protein-dependent transport system permease family.</text>
</comment>
<proteinExistence type="inferred from homology"/>
<organism evidence="9 10">
    <name type="scientific">Candidatus Phytoplasma solani</name>
    <dbReference type="NCBI Taxonomy" id="69896"/>
    <lineage>
        <taxon>Bacteria</taxon>
        <taxon>Bacillati</taxon>
        <taxon>Mycoplasmatota</taxon>
        <taxon>Mollicutes</taxon>
        <taxon>Acholeplasmatales</taxon>
        <taxon>Acholeplasmataceae</taxon>
        <taxon>Candidatus Phytoplasma</taxon>
        <taxon>16SrXII (Stolbur group)</taxon>
    </lineage>
</organism>
<evidence type="ECO:0000256" key="7">
    <source>
        <dbReference type="RuleBase" id="RU363032"/>
    </source>
</evidence>
<dbReference type="OrthoDB" id="42615at2"/>
<keyword evidence="9" id="KW-0762">Sugar transport</keyword>
<dbReference type="PROSITE" id="PS50928">
    <property type="entry name" value="ABC_TM1"/>
    <property type="match status" value="1"/>
</dbReference>
<feature type="transmembrane region" description="Helical" evidence="7">
    <location>
        <begin position="116"/>
        <end position="137"/>
    </location>
</feature>
<dbReference type="Proteomes" id="UP000283896">
    <property type="component" value="Unassembled WGS sequence"/>
</dbReference>
<protein>
    <submittedName>
        <fullName evidence="9">ABC-type sugar transport system, permease component</fullName>
    </submittedName>
</protein>